<proteinExistence type="predicted"/>
<reference evidence="1" key="1">
    <citation type="submission" date="2020-04" db="EMBL/GenBank/DDBJ databases">
        <authorList>
            <person name="Chiriac C."/>
            <person name="Salcher M."/>
            <person name="Ghai R."/>
            <person name="Kavagutti S V."/>
        </authorList>
    </citation>
    <scope>NUCLEOTIDE SEQUENCE</scope>
</reference>
<accession>A0A6J5N3U1</accession>
<evidence type="ECO:0000313" key="1">
    <source>
        <dbReference type="EMBL" id="CAB4152671.1"/>
    </source>
</evidence>
<sequence>MKQLFKVLDFIRDQDTNILTVDLDCNRCHIPLRQFEKWLDRTDRLDWVHDWSDHSGDHCQETGRYSISQYWDMSAKQINQDIYEFIVIHFTNPLQGILDSINEITSEYAR</sequence>
<gene>
    <name evidence="1" type="ORF">UFOVP617_27</name>
</gene>
<protein>
    <submittedName>
        <fullName evidence="1">Uncharacterized protein</fullName>
    </submittedName>
</protein>
<dbReference type="EMBL" id="LR796575">
    <property type="protein sequence ID" value="CAB4152671.1"/>
    <property type="molecule type" value="Genomic_DNA"/>
</dbReference>
<name>A0A6J5N3U1_9CAUD</name>
<organism evidence="1">
    <name type="scientific">uncultured Caudovirales phage</name>
    <dbReference type="NCBI Taxonomy" id="2100421"/>
    <lineage>
        <taxon>Viruses</taxon>
        <taxon>Duplodnaviria</taxon>
        <taxon>Heunggongvirae</taxon>
        <taxon>Uroviricota</taxon>
        <taxon>Caudoviricetes</taxon>
        <taxon>Peduoviridae</taxon>
        <taxon>Maltschvirus</taxon>
        <taxon>Maltschvirus maltsch</taxon>
    </lineage>
</organism>